<dbReference type="EMBL" id="UOEI01000486">
    <property type="protein sequence ID" value="VAW06701.1"/>
    <property type="molecule type" value="Genomic_DNA"/>
</dbReference>
<protein>
    <submittedName>
        <fullName evidence="1">Uncharacterized protein</fullName>
    </submittedName>
</protein>
<organism evidence="1">
    <name type="scientific">hydrothermal vent metagenome</name>
    <dbReference type="NCBI Taxonomy" id="652676"/>
    <lineage>
        <taxon>unclassified sequences</taxon>
        <taxon>metagenomes</taxon>
        <taxon>ecological metagenomes</taxon>
    </lineage>
</organism>
<feature type="non-terminal residue" evidence="1">
    <location>
        <position position="1"/>
    </location>
</feature>
<evidence type="ECO:0000313" key="1">
    <source>
        <dbReference type="EMBL" id="VAW06701.1"/>
    </source>
</evidence>
<reference evidence="1" key="1">
    <citation type="submission" date="2018-06" db="EMBL/GenBank/DDBJ databases">
        <authorList>
            <person name="Zhirakovskaya E."/>
        </authorList>
    </citation>
    <scope>NUCLEOTIDE SEQUENCE</scope>
</reference>
<accession>A0A3B0SKD3</accession>
<gene>
    <name evidence="1" type="ORF">MNBD_ACTINO01-1602</name>
</gene>
<dbReference type="AlphaFoldDB" id="A0A3B0SKD3"/>
<proteinExistence type="predicted"/>
<sequence>RDIVAKVHQYQGAYGLSGDAVPTVEPAPVESLDPTDLAQELDDPTDVVIQLHATP</sequence>
<name>A0A3B0SKD3_9ZZZZ</name>